<dbReference type="RefSeq" id="WP_116957141.1">
    <property type="nucleotide sequence ID" value="NZ_QVLS01000001.1"/>
</dbReference>
<organism evidence="2 3">
    <name type="scientific">Hydrogenophaga borbori</name>
    <dbReference type="NCBI Taxonomy" id="2294117"/>
    <lineage>
        <taxon>Bacteria</taxon>
        <taxon>Pseudomonadati</taxon>
        <taxon>Pseudomonadota</taxon>
        <taxon>Betaproteobacteria</taxon>
        <taxon>Burkholderiales</taxon>
        <taxon>Comamonadaceae</taxon>
        <taxon>Hydrogenophaga</taxon>
    </lineage>
</organism>
<feature type="region of interest" description="Disordered" evidence="1">
    <location>
        <begin position="1"/>
        <end position="65"/>
    </location>
</feature>
<feature type="compositionally biased region" description="Gly residues" evidence="1">
    <location>
        <begin position="56"/>
        <end position="65"/>
    </location>
</feature>
<proteinExistence type="predicted"/>
<protein>
    <submittedName>
        <fullName evidence="2">Uncharacterized protein</fullName>
    </submittedName>
</protein>
<evidence type="ECO:0000256" key="1">
    <source>
        <dbReference type="SAM" id="MobiDB-lite"/>
    </source>
</evidence>
<dbReference type="Proteomes" id="UP000261931">
    <property type="component" value="Unassembled WGS sequence"/>
</dbReference>
<gene>
    <name evidence="2" type="ORF">DY262_01020</name>
</gene>
<comment type="caution">
    <text evidence="2">The sequence shown here is derived from an EMBL/GenBank/DDBJ whole genome shotgun (WGS) entry which is preliminary data.</text>
</comment>
<accession>A0A372EP98</accession>
<reference evidence="2 3" key="1">
    <citation type="submission" date="2018-08" db="EMBL/GenBank/DDBJ databases">
        <title>Hydrogenophaga sp. LA-38 isolated from sludge.</title>
        <authorList>
            <person name="Im W.-T."/>
        </authorList>
    </citation>
    <scope>NUCLEOTIDE SEQUENCE [LARGE SCALE GENOMIC DNA]</scope>
    <source>
        <strain evidence="2 3">LA-38</strain>
    </source>
</reference>
<dbReference type="EMBL" id="QVLS01000001">
    <property type="protein sequence ID" value="RFP82447.1"/>
    <property type="molecule type" value="Genomic_DNA"/>
</dbReference>
<name>A0A372EP98_9BURK</name>
<dbReference type="AlphaFoldDB" id="A0A372EP98"/>
<evidence type="ECO:0000313" key="2">
    <source>
        <dbReference type="EMBL" id="RFP82447.1"/>
    </source>
</evidence>
<keyword evidence="3" id="KW-1185">Reference proteome</keyword>
<evidence type="ECO:0000313" key="3">
    <source>
        <dbReference type="Proteomes" id="UP000261931"/>
    </source>
</evidence>
<sequence>MATPNYGYEKRQRELAKKQKKEEKLRAKAARKTSEHPDGADQPDGEATGAPSDAGQGDGGAGGAN</sequence>
<feature type="compositionally biased region" description="Basic and acidic residues" evidence="1">
    <location>
        <begin position="8"/>
        <end position="39"/>
    </location>
</feature>